<dbReference type="InterPro" id="IPR008707">
    <property type="entry name" value="B-propeller_PilY1"/>
</dbReference>
<proteinExistence type="predicted"/>
<dbReference type="AlphaFoldDB" id="A0A2C9ETM3"/>
<keyword evidence="2" id="KW-0106">Calcium</keyword>
<dbReference type="HOGENOM" id="CLU_001890_3_0_6"/>
<protein>
    <submittedName>
        <fullName evidence="4">Putative type IV pilus-associated protein</fullName>
    </submittedName>
</protein>
<dbReference type="RefSeq" id="WP_015637085.1">
    <property type="nucleotide sequence ID" value="NC_021237.1"/>
</dbReference>
<name>A0A2C9ETM3_PSEPH</name>
<dbReference type="Proteomes" id="UP000013940">
    <property type="component" value="Chromosome"/>
</dbReference>
<evidence type="ECO:0000259" key="3">
    <source>
        <dbReference type="Pfam" id="PF05567"/>
    </source>
</evidence>
<dbReference type="GO" id="GO:0046872">
    <property type="term" value="F:metal ion binding"/>
    <property type="evidence" value="ECO:0007669"/>
    <property type="project" value="UniProtKB-KW"/>
</dbReference>
<evidence type="ECO:0000313" key="4">
    <source>
        <dbReference type="EMBL" id="AGL87024.1"/>
    </source>
</evidence>
<organism evidence="4 5">
    <name type="scientific">Pseudomonas protegens (strain DSM 19095 / LMG 27888 / CFBP 6595 / CHA0)</name>
    <dbReference type="NCBI Taxonomy" id="1124983"/>
    <lineage>
        <taxon>Bacteria</taxon>
        <taxon>Pseudomonadati</taxon>
        <taxon>Pseudomonadota</taxon>
        <taxon>Gammaproteobacteria</taxon>
        <taxon>Pseudomonadales</taxon>
        <taxon>Pseudomonadaceae</taxon>
        <taxon>Pseudomonas</taxon>
    </lineage>
</organism>
<gene>
    <name evidence="4" type="ORF">PFLCHA0_c52860</name>
</gene>
<dbReference type="Pfam" id="PF05567">
    <property type="entry name" value="T4P_PilY1"/>
    <property type="match status" value="1"/>
</dbReference>
<evidence type="ECO:0000313" key="5">
    <source>
        <dbReference type="Proteomes" id="UP000013940"/>
    </source>
</evidence>
<accession>A0A2C9ETM3</accession>
<sequence>MPSIDRGMRRRGWRSLGALLLSLLPVPLAMAFNPASTPLLGAAAVAPNVMLVLDDSLGMNSIVHAREFDPLLARAAVWRCAGVGGECARGERLAGQAIALSSLGESGCRAGFHSFHDPERGVRCLKLPDPVGAGNTLYSADYLSWLLAQAKGRERDFTDGSIPNDYRMNVARRLATALVTRYRWLRLGLATFNPPAPGDPGPGGYIARPISDLSAIEGAVSPVQAEANYQALLATINGLKAGGHTPLAETYYEITRYLRGMVPYYNLSPALYSSPIQYRCQKNYGVVISAGAADHDTQFPLNDPLGAGRLPNWDGIGNDGGERDGQTLFLDDLAKFAFDIDLRGPGVDEAGKSWAAVDFPRQYLNTFTVGFQAHNPLLMGAADYGQGEYFQARSNLERVLASVLGEGVASAVTAGSGVLDAASGRYYQSQYDPVDWHGTIRAYGIDNQGRVAVGSPLWSSDSGVDGAGAAVIHETWNTASRRPVSLAYGNLSTAQRGELEQSLPAGVSGAELLRWSQGRSVSGLRERRYQLGDIVNSPLVLATAGQRSAVDGAAGGDYSRYLAQKATAMATRLLVNSNDGLFNVLDPASGERLYGYMPSSALGALAQVADPGYRRGERHRYLVDGPLAVFDGQRGGAWQTLALGGVGAGGKSFFAVRLFDAVHGNTPGALWEIGAPPEPDRNHPFNDLGYAYARPQVARLADGRWAAFIGNGYGSHSGVAALYVVDLNDGSLIREIAIDDQPDNGLSSVTLKVNARNEVQAAYAGDLKGRLWKFELSGNDSASWHLAFAGQPLFRTAGGASQPISAPPRLLDHPRGGQLVLFGTGKLNETRDKQSRARQGFYGVWDAEGGPGGIGESQLQVQHLEAGFSAAAGSFLRSTLNEVRYPAQRGWYLPLVQGGLAAGERVLNEATLVAGRVVFSTLQLEPDDPCSSAGSGKLIELEAFSGKMLDAAVLDTNGDGVVDDQDQPSSGVRYVGTVPSLGGVASNGARKIISDSRGGISTLVERPGGGSRRILWRQIQ</sequence>
<dbReference type="eggNOG" id="COG3419">
    <property type="taxonomic scope" value="Bacteria"/>
</dbReference>
<keyword evidence="1" id="KW-0479">Metal-binding</keyword>
<evidence type="ECO:0000256" key="2">
    <source>
        <dbReference type="ARBA" id="ARBA00022837"/>
    </source>
</evidence>
<dbReference type="EMBL" id="CP003190">
    <property type="protein sequence ID" value="AGL87024.1"/>
    <property type="molecule type" value="Genomic_DNA"/>
</dbReference>
<dbReference type="GeneID" id="57478281"/>
<dbReference type="KEGG" id="pprc:PFLCHA0_c52860"/>
<reference evidence="5" key="1">
    <citation type="journal article" date="2014" name="Genome Announc.">
        <title>Full-genome sequence of the plant growth-promoting bacterium Pseudomonas protegens CHA0.</title>
        <authorList>
            <person name="Jousset A."/>
            <person name="Schuldes J."/>
            <person name="Keel C."/>
            <person name="Maurhofer M."/>
            <person name="Daniel R."/>
            <person name="Scheu S."/>
            <person name="Thuermer A."/>
        </authorList>
    </citation>
    <scope>NUCLEOTIDE SEQUENCE [LARGE SCALE GENOMIC DNA]</scope>
    <source>
        <strain evidence="5">DSM 19095 / LMG 27888 / CFBP 6595 / CHA0</strain>
    </source>
</reference>
<evidence type="ECO:0000256" key="1">
    <source>
        <dbReference type="ARBA" id="ARBA00022723"/>
    </source>
</evidence>
<feature type="domain" description="PilY1 beta-propeller" evidence="3">
    <location>
        <begin position="531"/>
        <end position="849"/>
    </location>
</feature>